<name>U1PUM2_9EURY</name>
<dbReference type="AlphaFoldDB" id="U1PUM2"/>
<gene>
    <name evidence="2" type="ORF">J07HQW2_02543</name>
</gene>
<evidence type="ECO:0000313" key="3">
    <source>
        <dbReference type="Proteomes" id="UP000030710"/>
    </source>
</evidence>
<accession>U1PUM2</accession>
<feature type="compositionally biased region" description="Polar residues" evidence="1">
    <location>
        <begin position="1"/>
        <end position="15"/>
    </location>
</feature>
<evidence type="ECO:0000256" key="1">
    <source>
        <dbReference type="SAM" id="MobiDB-lite"/>
    </source>
</evidence>
<sequence>MSSEHMSTESDTNQDPPVGITITLNYDDEWRVASDEETDVTSQGKPR</sequence>
<dbReference type="HOGENOM" id="CLU_3163066_0_0_2"/>
<protein>
    <submittedName>
        <fullName evidence="2">Uncharacterized protein</fullName>
    </submittedName>
</protein>
<organism evidence="2 3">
    <name type="scientific">Haloquadratum walsbyi J07HQW2</name>
    <dbReference type="NCBI Taxonomy" id="1238425"/>
    <lineage>
        <taxon>Archaea</taxon>
        <taxon>Methanobacteriati</taxon>
        <taxon>Methanobacteriota</taxon>
        <taxon>Stenosarchaea group</taxon>
        <taxon>Halobacteria</taxon>
        <taxon>Halobacteriales</taxon>
        <taxon>Haloferacaceae</taxon>
        <taxon>Haloquadratum</taxon>
    </lineage>
</organism>
<feature type="region of interest" description="Disordered" evidence="1">
    <location>
        <begin position="1"/>
        <end position="47"/>
    </location>
</feature>
<dbReference type="EMBL" id="KE356561">
    <property type="protein sequence ID" value="ERG96076.1"/>
    <property type="molecule type" value="Genomic_DNA"/>
</dbReference>
<evidence type="ECO:0000313" key="2">
    <source>
        <dbReference type="EMBL" id="ERG96076.1"/>
    </source>
</evidence>
<dbReference type="Proteomes" id="UP000030710">
    <property type="component" value="Unassembled WGS sequence"/>
</dbReference>
<reference evidence="2 3" key="1">
    <citation type="journal article" date="2013" name="PLoS ONE">
        <title>Assembly-driven community genomics of a hypersaline microbial ecosystem.</title>
        <authorList>
            <person name="Podell S."/>
            <person name="Ugalde J.A."/>
            <person name="Narasingarao P."/>
            <person name="Banfield J.F."/>
            <person name="Heidelberg K.B."/>
            <person name="Allen E.E."/>
        </authorList>
    </citation>
    <scope>NUCLEOTIDE SEQUENCE [LARGE SCALE GENOMIC DNA]</scope>
    <source>
        <strain evidence="3">J07HQW2</strain>
    </source>
</reference>
<dbReference type="STRING" id="1238425.J07HQW2_02543"/>
<proteinExistence type="predicted"/>